<evidence type="ECO:0000259" key="10">
    <source>
        <dbReference type="PROSITE" id="PS50076"/>
    </source>
</evidence>
<reference evidence="13 14" key="1">
    <citation type="submission" date="2022-12" db="EMBL/GenBank/DDBJ databases">
        <title>Chromosome-level genome assembly of true bugs.</title>
        <authorList>
            <person name="Ma L."/>
            <person name="Li H."/>
        </authorList>
    </citation>
    <scope>NUCLEOTIDE SEQUENCE [LARGE SCALE GENOMIC DNA]</scope>
    <source>
        <strain evidence="13">Lab_2022b</strain>
    </source>
</reference>
<dbReference type="PROSITE" id="PS51293">
    <property type="entry name" value="SANT"/>
    <property type="match status" value="1"/>
</dbReference>
<keyword evidence="3 9" id="KW-0732">Signal</keyword>
<name>A0AAW1CXR7_9HEMI</name>
<sequence length="457" mass="53477">MKIYASIFILTIVPIYVYCWDAEDLEVFDVVEEVGENFYTLLGIPQNAPDKEIKRAFRKLSLILHPDKNSAPDAEIKFRQLASVYDILKDPNKRAKYNDVLENGLPDWKQAVYYYRRVRKMGLAEMGIILFIIITIGQYLVAWAAYFEKKYTLEQIVNFKSKKLQKRQRKGKAIDMETFHVLPELVASLPKPSVTCTLPVQIVRLVLFIIFDAPSLTYHWIKNYYQERKRRKEEEEALKLEEMQEEEVVYHRERGPRRRKTFNVPELNNTDKDNKQETQRKENKSKDESNQPDYLVGGLWTDDDFLDLLKLTKKFPSGTQERWERIGAAMRRPPSECAHMAHKIKDEGFKPITQQNEDYELKEEQKKTKTKGGKLPEDKQETDDSNWTQIQQKAFEQALATYPKGSAADRWEKIAKYVPGKTKEECMLRYKSIAAYVKKKKDTTANGEKCVIDGETT</sequence>
<feature type="compositionally biased region" description="Basic and acidic residues" evidence="7">
    <location>
        <begin position="269"/>
        <end position="289"/>
    </location>
</feature>
<dbReference type="CDD" id="cd06257">
    <property type="entry name" value="DnaJ"/>
    <property type="match status" value="1"/>
</dbReference>
<dbReference type="EMBL" id="JAPXFL010000009">
    <property type="protein sequence ID" value="KAK9501647.1"/>
    <property type="molecule type" value="Genomic_DNA"/>
</dbReference>
<feature type="domain" description="Myb-like" evidence="11">
    <location>
        <begin position="379"/>
        <end position="434"/>
    </location>
</feature>
<evidence type="ECO:0008006" key="15">
    <source>
        <dbReference type="Google" id="ProtNLM"/>
    </source>
</evidence>
<feature type="transmembrane region" description="Helical" evidence="8">
    <location>
        <begin position="123"/>
        <end position="146"/>
    </location>
</feature>
<keyword evidence="14" id="KW-1185">Reference proteome</keyword>
<dbReference type="InterPro" id="IPR009057">
    <property type="entry name" value="Homeodomain-like_sf"/>
</dbReference>
<dbReference type="PANTHER" id="PTHR44653">
    <property type="entry name" value="DNAJ HOMOLOG SUBFAMILY C MEMBER 1"/>
    <property type="match status" value="1"/>
</dbReference>
<evidence type="ECO:0000256" key="9">
    <source>
        <dbReference type="SAM" id="SignalP"/>
    </source>
</evidence>
<feature type="signal peptide" evidence="9">
    <location>
        <begin position="1"/>
        <end position="22"/>
    </location>
</feature>
<feature type="region of interest" description="Disordered" evidence="7">
    <location>
        <begin position="350"/>
        <end position="385"/>
    </location>
</feature>
<evidence type="ECO:0000256" key="4">
    <source>
        <dbReference type="ARBA" id="ARBA00022989"/>
    </source>
</evidence>
<dbReference type="Proteomes" id="UP001461498">
    <property type="component" value="Unassembled WGS sequence"/>
</dbReference>
<protein>
    <recommendedName>
        <fullName evidence="15">DnaJ homolog subfamily C member 1</fullName>
    </recommendedName>
</protein>
<dbReference type="PROSITE" id="PS00636">
    <property type="entry name" value="DNAJ_1"/>
    <property type="match status" value="1"/>
</dbReference>
<dbReference type="GO" id="GO:0012505">
    <property type="term" value="C:endomembrane system"/>
    <property type="evidence" value="ECO:0007669"/>
    <property type="project" value="UniProtKB-SubCell"/>
</dbReference>
<feature type="domain" description="J" evidence="10">
    <location>
        <begin position="37"/>
        <end position="101"/>
    </location>
</feature>
<comment type="subcellular location">
    <subcellularLocation>
        <location evidence="6">Endomembrane system</location>
        <topology evidence="6">Single-pass membrane protein</topology>
    </subcellularLocation>
    <subcellularLocation>
        <location evidence="1">Nucleus</location>
    </subcellularLocation>
</comment>
<dbReference type="SMART" id="SM00717">
    <property type="entry name" value="SANT"/>
    <property type="match status" value="2"/>
</dbReference>
<dbReference type="InterPro" id="IPR036869">
    <property type="entry name" value="J_dom_sf"/>
</dbReference>
<dbReference type="PANTHER" id="PTHR44653:SF2">
    <property type="entry name" value="DNAJ HOMOLOG SUBFAMILY C MEMBER 1"/>
    <property type="match status" value="1"/>
</dbReference>
<evidence type="ECO:0000259" key="12">
    <source>
        <dbReference type="PROSITE" id="PS51293"/>
    </source>
</evidence>
<evidence type="ECO:0000256" key="1">
    <source>
        <dbReference type="ARBA" id="ARBA00004123"/>
    </source>
</evidence>
<dbReference type="InterPro" id="IPR052606">
    <property type="entry name" value="DnaJ_domain_protein"/>
</dbReference>
<dbReference type="InterPro" id="IPR018253">
    <property type="entry name" value="DnaJ_domain_CS"/>
</dbReference>
<evidence type="ECO:0000256" key="5">
    <source>
        <dbReference type="ARBA" id="ARBA00023136"/>
    </source>
</evidence>
<evidence type="ECO:0000259" key="11">
    <source>
        <dbReference type="PROSITE" id="PS50090"/>
    </source>
</evidence>
<evidence type="ECO:0000256" key="3">
    <source>
        <dbReference type="ARBA" id="ARBA00022729"/>
    </source>
</evidence>
<dbReference type="InterPro" id="IPR017884">
    <property type="entry name" value="SANT_dom"/>
</dbReference>
<dbReference type="Gene3D" id="1.10.10.60">
    <property type="entry name" value="Homeodomain-like"/>
    <property type="match status" value="2"/>
</dbReference>
<proteinExistence type="predicted"/>
<dbReference type="FunFam" id="1.10.10.60:FF:000416">
    <property type="entry name" value="Myb family transcription factor"/>
    <property type="match status" value="1"/>
</dbReference>
<dbReference type="Pfam" id="PF23082">
    <property type="entry name" value="Myb_DNA-binding_2"/>
    <property type="match status" value="1"/>
</dbReference>
<dbReference type="SUPFAM" id="SSF46689">
    <property type="entry name" value="Homeodomain-like"/>
    <property type="match status" value="2"/>
</dbReference>
<evidence type="ECO:0000256" key="8">
    <source>
        <dbReference type="SAM" id="Phobius"/>
    </source>
</evidence>
<comment type="caution">
    <text evidence="13">The sequence shown here is derived from an EMBL/GenBank/DDBJ whole genome shotgun (WGS) entry which is preliminary data.</text>
</comment>
<keyword evidence="2 8" id="KW-0812">Transmembrane</keyword>
<dbReference type="PROSITE" id="PS50090">
    <property type="entry name" value="MYB_LIKE"/>
    <property type="match status" value="1"/>
</dbReference>
<accession>A0AAW1CXR7</accession>
<evidence type="ECO:0000256" key="6">
    <source>
        <dbReference type="ARBA" id="ARBA00037847"/>
    </source>
</evidence>
<dbReference type="PRINTS" id="PR00625">
    <property type="entry name" value="JDOMAIN"/>
</dbReference>
<dbReference type="AlphaFoldDB" id="A0AAW1CXR7"/>
<dbReference type="Gene3D" id="1.10.287.110">
    <property type="entry name" value="DnaJ domain"/>
    <property type="match status" value="1"/>
</dbReference>
<dbReference type="EMBL" id="JAPXFL010000009">
    <property type="protein sequence ID" value="KAK9501648.1"/>
    <property type="molecule type" value="Genomic_DNA"/>
</dbReference>
<feature type="chain" id="PRO_5044717645" description="DnaJ homolog subfamily C member 1" evidence="9">
    <location>
        <begin position="23"/>
        <end position="457"/>
    </location>
</feature>
<dbReference type="InterPro" id="IPR001005">
    <property type="entry name" value="SANT/Myb"/>
</dbReference>
<dbReference type="Pfam" id="PF00226">
    <property type="entry name" value="DnaJ"/>
    <property type="match status" value="1"/>
</dbReference>
<keyword evidence="4 8" id="KW-1133">Transmembrane helix</keyword>
<dbReference type="GO" id="GO:0005634">
    <property type="term" value="C:nucleus"/>
    <property type="evidence" value="ECO:0007669"/>
    <property type="project" value="UniProtKB-SubCell"/>
</dbReference>
<evidence type="ECO:0000313" key="13">
    <source>
        <dbReference type="EMBL" id="KAK9501648.1"/>
    </source>
</evidence>
<dbReference type="PROSITE" id="PS50076">
    <property type="entry name" value="DNAJ_2"/>
    <property type="match status" value="1"/>
</dbReference>
<organism evidence="13 14">
    <name type="scientific">Rhynocoris fuscipes</name>
    <dbReference type="NCBI Taxonomy" id="488301"/>
    <lineage>
        <taxon>Eukaryota</taxon>
        <taxon>Metazoa</taxon>
        <taxon>Ecdysozoa</taxon>
        <taxon>Arthropoda</taxon>
        <taxon>Hexapoda</taxon>
        <taxon>Insecta</taxon>
        <taxon>Pterygota</taxon>
        <taxon>Neoptera</taxon>
        <taxon>Paraneoptera</taxon>
        <taxon>Hemiptera</taxon>
        <taxon>Heteroptera</taxon>
        <taxon>Panheteroptera</taxon>
        <taxon>Cimicomorpha</taxon>
        <taxon>Reduviidae</taxon>
        <taxon>Harpactorinae</taxon>
        <taxon>Harpactorini</taxon>
        <taxon>Rhynocoris</taxon>
    </lineage>
</organism>
<keyword evidence="5 8" id="KW-0472">Membrane</keyword>
<feature type="domain" description="SANT" evidence="12">
    <location>
        <begin position="382"/>
        <end position="438"/>
    </location>
</feature>
<feature type="region of interest" description="Disordered" evidence="7">
    <location>
        <begin position="249"/>
        <end position="295"/>
    </location>
</feature>
<dbReference type="SMART" id="SM00271">
    <property type="entry name" value="DnaJ"/>
    <property type="match status" value="1"/>
</dbReference>
<evidence type="ECO:0000256" key="2">
    <source>
        <dbReference type="ARBA" id="ARBA00022692"/>
    </source>
</evidence>
<dbReference type="InterPro" id="IPR001623">
    <property type="entry name" value="DnaJ_domain"/>
</dbReference>
<dbReference type="Pfam" id="PF00249">
    <property type="entry name" value="Myb_DNA-binding"/>
    <property type="match status" value="1"/>
</dbReference>
<dbReference type="CDD" id="cd00167">
    <property type="entry name" value="SANT"/>
    <property type="match status" value="1"/>
</dbReference>
<gene>
    <name evidence="13" type="ORF">O3M35_012338</name>
</gene>
<dbReference type="SUPFAM" id="SSF46565">
    <property type="entry name" value="Chaperone J-domain"/>
    <property type="match status" value="1"/>
</dbReference>
<evidence type="ECO:0000256" key="7">
    <source>
        <dbReference type="SAM" id="MobiDB-lite"/>
    </source>
</evidence>
<evidence type="ECO:0000313" key="14">
    <source>
        <dbReference type="Proteomes" id="UP001461498"/>
    </source>
</evidence>